<dbReference type="PANTHER" id="PTHR46485:SF5">
    <property type="entry name" value="CENTER DIVIDER, ISOFORM A"/>
    <property type="match status" value="1"/>
</dbReference>
<dbReference type="Pfam" id="PF07714">
    <property type="entry name" value="PK_Tyr_Ser-Thr"/>
    <property type="match status" value="1"/>
</dbReference>
<evidence type="ECO:0000256" key="12">
    <source>
        <dbReference type="ARBA" id="ARBA00049308"/>
    </source>
</evidence>
<feature type="domain" description="Protein kinase" evidence="16">
    <location>
        <begin position="172"/>
        <end position="430"/>
    </location>
</feature>
<comment type="similarity">
    <text evidence="3">Belongs to the protein kinase superfamily. TKL Ser/Thr protein kinase family.</text>
</comment>
<protein>
    <recommendedName>
        <fullName evidence="4">dual-specificity kinase</fullName>
        <ecNumber evidence="4">2.7.12.1</ecNumber>
    </recommendedName>
</protein>
<evidence type="ECO:0000256" key="11">
    <source>
        <dbReference type="ARBA" id="ARBA00049003"/>
    </source>
</evidence>
<dbReference type="OrthoDB" id="20134at2759"/>
<evidence type="ECO:0000256" key="6">
    <source>
        <dbReference type="ARBA" id="ARBA00022679"/>
    </source>
</evidence>
<dbReference type="InterPro" id="IPR050940">
    <property type="entry name" value="Actin_reg-Ser/Thr_kinase"/>
</dbReference>
<dbReference type="Gene3D" id="3.30.200.20">
    <property type="entry name" value="Phosphorylase Kinase, domain 1"/>
    <property type="match status" value="1"/>
</dbReference>
<dbReference type="GeneID" id="119737662"/>
<dbReference type="SUPFAM" id="SSF56112">
    <property type="entry name" value="Protein kinase-like (PK-like)"/>
    <property type="match status" value="1"/>
</dbReference>
<feature type="compositionally biased region" description="Polar residues" evidence="15">
    <location>
        <begin position="27"/>
        <end position="53"/>
    </location>
</feature>
<dbReference type="PROSITE" id="PS50011">
    <property type="entry name" value="PROTEIN_KINASE_DOM"/>
    <property type="match status" value="1"/>
</dbReference>
<evidence type="ECO:0000256" key="3">
    <source>
        <dbReference type="ARBA" id="ARBA00005843"/>
    </source>
</evidence>
<dbReference type="GO" id="GO:0005524">
    <property type="term" value="F:ATP binding"/>
    <property type="evidence" value="ECO:0007669"/>
    <property type="project" value="UniProtKB-UniRule"/>
</dbReference>
<evidence type="ECO:0000259" key="16">
    <source>
        <dbReference type="PROSITE" id="PS50011"/>
    </source>
</evidence>
<dbReference type="EC" id="2.7.12.1" evidence="4"/>
<sequence>MLGFTRQVDTMSQRERHVPPNSIPLKVNTSGYQPQQGTSPSRGNPNSGRSGQNGKRGVEWNCGNVADSGSLPLNDASSSSSPPTDHHPVRCIHCDHTSTSPDRNHSFPSTRSDLVRHDTVGYTHCDGHGQVWCDGRNQTHSRTPADSLRPLSPGSSAVDMKTLLDNVARVDDFDREEIGSGFFSTVYKVRHKKTGQVLVLKLNNKESSFASVIQEIQLLKKLQHPNIIKLLGVCVHEANIHALIEYMNGGTLSSVLLDESLHLSWMTRIALAKDIASGMSYFHMHSVIHRDLTSMNCLIKKASNGSMHAVVADLGLAARIPRDQSEKLQTVGTPFWTSPENLTGKFYTEKTDLFSFGIILCEIIARVTANPDELPRLHNFGLDMEAFRMLSGNCPEQLLLVAFSCCNMEPGKRPAFTEVVLSIRNIEADFTRQSKRLPSLSGRLRSQSTVVVPYQLHTVPDARPALIRSPRNSVVRSNSDSGSRPRKVNVSKKWVNPFDTPHLKNGQTKLIEQTSSIVLSELPAEIRVPLQEMLQEDEDEEAEIAKEAAERCMRQRSKSLPSSPVIHRLELKVDENINVIHSSSDISDGMSVADRRKTLSPGFVASEWLEGRRAGRARSKTTSDVTYLKSDPGLGALSEDKLGLGSRDRKIIESSEDA</sequence>
<dbReference type="RefSeq" id="XP_038068080.1">
    <property type="nucleotide sequence ID" value="XM_038212152.1"/>
</dbReference>
<comment type="catalytic activity">
    <reaction evidence="11">
        <text>L-seryl-[protein] + ATP = O-phospho-L-seryl-[protein] + ADP + H(+)</text>
        <dbReference type="Rhea" id="RHEA:17989"/>
        <dbReference type="Rhea" id="RHEA-COMP:9863"/>
        <dbReference type="Rhea" id="RHEA-COMP:11604"/>
        <dbReference type="ChEBI" id="CHEBI:15378"/>
        <dbReference type="ChEBI" id="CHEBI:29999"/>
        <dbReference type="ChEBI" id="CHEBI:30616"/>
        <dbReference type="ChEBI" id="CHEBI:83421"/>
        <dbReference type="ChEBI" id="CHEBI:456216"/>
        <dbReference type="EC" id="2.7.12.1"/>
    </reaction>
</comment>
<dbReference type="GO" id="GO:0004674">
    <property type="term" value="F:protein serine/threonine kinase activity"/>
    <property type="evidence" value="ECO:0007669"/>
    <property type="project" value="UniProtKB-KW"/>
</dbReference>
<keyword evidence="5" id="KW-0723">Serine/threonine-protein kinase</keyword>
<evidence type="ECO:0000256" key="7">
    <source>
        <dbReference type="ARBA" id="ARBA00022741"/>
    </source>
</evidence>
<feature type="binding site" evidence="14">
    <location>
        <position position="201"/>
    </location>
    <ligand>
        <name>ATP</name>
        <dbReference type="ChEBI" id="CHEBI:30616"/>
    </ligand>
</feature>
<evidence type="ECO:0000256" key="9">
    <source>
        <dbReference type="ARBA" id="ARBA00022840"/>
    </source>
</evidence>
<reference evidence="17" key="1">
    <citation type="submission" date="2022-11" db="UniProtKB">
        <authorList>
            <consortium name="EnsemblMetazoa"/>
        </authorList>
    </citation>
    <scope>IDENTIFICATION</scope>
</reference>
<dbReference type="EnsemblMetazoa" id="XM_038212152.1">
    <property type="protein sequence ID" value="XP_038068080.1"/>
    <property type="gene ID" value="LOC119737662"/>
</dbReference>
<evidence type="ECO:0000256" key="4">
    <source>
        <dbReference type="ARBA" id="ARBA00013203"/>
    </source>
</evidence>
<evidence type="ECO:0000256" key="1">
    <source>
        <dbReference type="ARBA" id="ARBA00001936"/>
    </source>
</evidence>
<proteinExistence type="inferred from homology"/>
<dbReference type="InterPro" id="IPR011009">
    <property type="entry name" value="Kinase-like_dom_sf"/>
</dbReference>
<dbReference type="Gene3D" id="1.10.510.10">
    <property type="entry name" value="Transferase(Phosphotransferase) domain 1"/>
    <property type="match status" value="1"/>
</dbReference>
<evidence type="ECO:0000313" key="17">
    <source>
        <dbReference type="EnsemblMetazoa" id="XP_038068080.1"/>
    </source>
</evidence>
<comment type="cofactor">
    <cofactor evidence="2">
        <name>Mg(2+)</name>
        <dbReference type="ChEBI" id="CHEBI:18420"/>
    </cofactor>
</comment>
<dbReference type="InterPro" id="IPR000719">
    <property type="entry name" value="Prot_kinase_dom"/>
</dbReference>
<keyword evidence="8" id="KW-0418">Kinase</keyword>
<evidence type="ECO:0000256" key="8">
    <source>
        <dbReference type="ARBA" id="ARBA00022777"/>
    </source>
</evidence>
<dbReference type="InterPro" id="IPR001245">
    <property type="entry name" value="Ser-Thr/Tyr_kinase_cat_dom"/>
</dbReference>
<dbReference type="GO" id="GO:0005737">
    <property type="term" value="C:cytoplasm"/>
    <property type="evidence" value="ECO:0007669"/>
    <property type="project" value="TreeGrafter"/>
</dbReference>
<dbReference type="GO" id="GO:0046872">
    <property type="term" value="F:metal ion binding"/>
    <property type="evidence" value="ECO:0007669"/>
    <property type="project" value="UniProtKB-KW"/>
</dbReference>
<dbReference type="PROSITE" id="PS00107">
    <property type="entry name" value="PROTEIN_KINASE_ATP"/>
    <property type="match status" value="1"/>
</dbReference>
<evidence type="ECO:0000256" key="15">
    <source>
        <dbReference type="SAM" id="MobiDB-lite"/>
    </source>
</evidence>
<evidence type="ECO:0000256" key="13">
    <source>
        <dbReference type="ARBA" id="ARBA00051680"/>
    </source>
</evidence>
<dbReference type="PANTHER" id="PTHR46485">
    <property type="entry name" value="LIM DOMAIN KINASE 1"/>
    <property type="match status" value="1"/>
</dbReference>
<dbReference type="GO" id="GO:0004712">
    <property type="term" value="F:protein serine/threonine/tyrosine kinase activity"/>
    <property type="evidence" value="ECO:0007669"/>
    <property type="project" value="UniProtKB-EC"/>
</dbReference>
<dbReference type="PROSITE" id="PS00109">
    <property type="entry name" value="PROTEIN_KINASE_TYR"/>
    <property type="match status" value="1"/>
</dbReference>
<feature type="compositionally biased region" description="Polar residues" evidence="15">
    <location>
        <begin position="97"/>
        <end position="111"/>
    </location>
</feature>
<comment type="catalytic activity">
    <reaction evidence="12">
        <text>L-threonyl-[protein] + ATP = O-phospho-L-threonyl-[protein] + ADP + H(+)</text>
        <dbReference type="Rhea" id="RHEA:46608"/>
        <dbReference type="Rhea" id="RHEA-COMP:11060"/>
        <dbReference type="Rhea" id="RHEA-COMP:11605"/>
        <dbReference type="ChEBI" id="CHEBI:15378"/>
        <dbReference type="ChEBI" id="CHEBI:30013"/>
        <dbReference type="ChEBI" id="CHEBI:30616"/>
        <dbReference type="ChEBI" id="CHEBI:61977"/>
        <dbReference type="ChEBI" id="CHEBI:456216"/>
        <dbReference type="EC" id="2.7.12.1"/>
    </reaction>
</comment>
<evidence type="ECO:0000256" key="10">
    <source>
        <dbReference type="ARBA" id="ARBA00023211"/>
    </source>
</evidence>
<dbReference type="Proteomes" id="UP000887568">
    <property type="component" value="Unplaced"/>
</dbReference>
<dbReference type="AlphaFoldDB" id="A0A914AVF3"/>
<dbReference type="OMA" id="HALIEYM"/>
<feature type="region of interest" description="Disordered" evidence="15">
    <location>
        <begin position="1"/>
        <end position="111"/>
    </location>
</feature>
<organism evidence="17 18">
    <name type="scientific">Patiria miniata</name>
    <name type="common">Bat star</name>
    <name type="synonym">Asterina miniata</name>
    <dbReference type="NCBI Taxonomy" id="46514"/>
    <lineage>
        <taxon>Eukaryota</taxon>
        <taxon>Metazoa</taxon>
        <taxon>Echinodermata</taxon>
        <taxon>Eleutherozoa</taxon>
        <taxon>Asterozoa</taxon>
        <taxon>Asteroidea</taxon>
        <taxon>Valvatacea</taxon>
        <taxon>Valvatida</taxon>
        <taxon>Asterinidae</taxon>
        <taxon>Patiria</taxon>
    </lineage>
</organism>
<evidence type="ECO:0000256" key="5">
    <source>
        <dbReference type="ARBA" id="ARBA00022527"/>
    </source>
</evidence>
<keyword evidence="10" id="KW-0464">Manganese</keyword>
<keyword evidence="6" id="KW-0808">Transferase</keyword>
<comment type="cofactor">
    <cofactor evidence="1">
        <name>Mn(2+)</name>
        <dbReference type="ChEBI" id="CHEBI:29035"/>
    </cofactor>
</comment>
<accession>A0A914AVF3</accession>
<dbReference type="PRINTS" id="PR00109">
    <property type="entry name" value="TYRKINASE"/>
</dbReference>
<evidence type="ECO:0000313" key="18">
    <source>
        <dbReference type="Proteomes" id="UP000887568"/>
    </source>
</evidence>
<dbReference type="FunFam" id="1.10.510.10:FF:000202">
    <property type="entry name" value="Dual specificity testis-specific protein kinase 2"/>
    <property type="match status" value="1"/>
</dbReference>
<comment type="catalytic activity">
    <reaction evidence="13">
        <text>L-tyrosyl-[protein] + ATP = O-phospho-L-tyrosyl-[protein] + ADP + H(+)</text>
        <dbReference type="Rhea" id="RHEA:10596"/>
        <dbReference type="Rhea" id="RHEA-COMP:10136"/>
        <dbReference type="Rhea" id="RHEA-COMP:20101"/>
        <dbReference type="ChEBI" id="CHEBI:15378"/>
        <dbReference type="ChEBI" id="CHEBI:30616"/>
        <dbReference type="ChEBI" id="CHEBI:46858"/>
        <dbReference type="ChEBI" id="CHEBI:61978"/>
        <dbReference type="ChEBI" id="CHEBI:456216"/>
        <dbReference type="EC" id="2.7.12.1"/>
    </reaction>
</comment>
<dbReference type="InterPro" id="IPR017441">
    <property type="entry name" value="Protein_kinase_ATP_BS"/>
</dbReference>
<keyword evidence="9 14" id="KW-0067">ATP-binding</keyword>
<evidence type="ECO:0000256" key="2">
    <source>
        <dbReference type="ARBA" id="ARBA00001946"/>
    </source>
</evidence>
<dbReference type="GO" id="GO:0030036">
    <property type="term" value="P:actin cytoskeleton organization"/>
    <property type="evidence" value="ECO:0007669"/>
    <property type="project" value="TreeGrafter"/>
</dbReference>
<name>A0A914AVF3_PATMI</name>
<keyword evidence="18" id="KW-1185">Reference proteome</keyword>
<dbReference type="InterPro" id="IPR008266">
    <property type="entry name" value="Tyr_kinase_AS"/>
</dbReference>
<dbReference type="GO" id="GO:0005634">
    <property type="term" value="C:nucleus"/>
    <property type="evidence" value="ECO:0007669"/>
    <property type="project" value="TreeGrafter"/>
</dbReference>
<feature type="compositionally biased region" description="Basic and acidic residues" evidence="15">
    <location>
        <begin position="84"/>
        <end position="96"/>
    </location>
</feature>
<keyword evidence="7 14" id="KW-0547">Nucleotide-binding</keyword>
<evidence type="ECO:0000256" key="14">
    <source>
        <dbReference type="PROSITE-ProRule" id="PRU10141"/>
    </source>
</evidence>